<accession>A0AAN9YYA8</accession>
<name>A0AAN9YYA8_9ORTH</name>
<evidence type="ECO:0000313" key="3">
    <source>
        <dbReference type="EMBL" id="KAK7794152.1"/>
    </source>
</evidence>
<dbReference type="Pfam" id="PF00106">
    <property type="entry name" value="adh_short"/>
    <property type="match status" value="1"/>
</dbReference>
<sequence length="353" mass="38636">MTCRREWLARGVGVGAALALAWWWQAQTLQVVGVVALARALAWASALWLAPALPARRLQGPALARRAVLVTGCDSGFGHAAARRLHALGARVFACVLLPHGPGADGLRALASPRMRVLPLDVTDAPSVAAAAHAVQQDLQDSGCELQAVVNNAGILNVGETEWMDIEELRKTIDVNTIGQVRVAQAFLPLLRKSKGRVVNVNSVAGRIPCTGLAPYVISKYASVAFTECLKVDMTKFSVSVHSIEPAIYMTPMAEGSKFLLKKKFDAIPEKIMNDYGHRYIEKFMKVVELVFLVFSKPPSKILEVVDAIEDAILSEDPQDCYYPGERSKLVITLKDEVKYVQGYLTKLIYNLW</sequence>
<gene>
    <name evidence="3" type="ORF">R5R35_012532</name>
</gene>
<keyword evidence="2" id="KW-0812">Transmembrane</keyword>
<dbReference type="InterPro" id="IPR036291">
    <property type="entry name" value="NAD(P)-bd_dom_sf"/>
</dbReference>
<evidence type="ECO:0000313" key="4">
    <source>
        <dbReference type="Proteomes" id="UP001378592"/>
    </source>
</evidence>
<dbReference type="PANTHER" id="PTHR43313">
    <property type="entry name" value="SHORT-CHAIN DEHYDROGENASE/REDUCTASE FAMILY 9C"/>
    <property type="match status" value="1"/>
</dbReference>
<dbReference type="PRINTS" id="PR00080">
    <property type="entry name" value="SDRFAMILY"/>
</dbReference>
<keyword evidence="2" id="KW-0472">Membrane</keyword>
<evidence type="ECO:0000256" key="2">
    <source>
        <dbReference type="SAM" id="Phobius"/>
    </source>
</evidence>
<keyword evidence="4" id="KW-1185">Reference proteome</keyword>
<protein>
    <submittedName>
        <fullName evidence="3">Uncharacterized protein</fullName>
    </submittedName>
</protein>
<dbReference type="SUPFAM" id="SSF51735">
    <property type="entry name" value="NAD(P)-binding Rossmann-fold domains"/>
    <property type="match status" value="1"/>
</dbReference>
<dbReference type="PRINTS" id="PR00081">
    <property type="entry name" value="GDHRDH"/>
</dbReference>
<comment type="similarity">
    <text evidence="1">Belongs to the short-chain dehydrogenases/reductases (SDR) family.</text>
</comment>
<comment type="caution">
    <text evidence="3">The sequence shown here is derived from an EMBL/GenBank/DDBJ whole genome shotgun (WGS) entry which is preliminary data.</text>
</comment>
<organism evidence="3 4">
    <name type="scientific">Gryllus longicercus</name>
    <dbReference type="NCBI Taxonomy" id="2509291"/>
    <lineage>
        <taxon>Eukaryota</taxon>
        <taxon>Metazoa</taxon>
        <taxon>Ecdysozoa</taxon>
        <taxon>Arthropoda</taxon>
        <taxon>Hexapoda</taxon>
        <taxon>Insecta</taxon>
        <taxon>Pterygota</taxon>
        <taxon>Neoptera</taxon>
        <taxon>Polyneoptera</taxon>
        <taxon>Orthoptera</taxon>
        <taxon>Ensifera</taxon>
        <taxon>Gryllidea</taxon>
        <taxon>Grylloidea</taxon>
        <taxon>Gryllidae</taxon>
        <taxon>Gryllinae</taxon>
        <taxon>Gryllus</taxon>
    </lineage>
</organism>
<dbReference type="Proteomes" id="UP001378592">
    <property type="component" value="Unassembled WGS sequence"/>
</dbReference>
<dbReference type="AlphaFoldDB" id="A0AAN9YYA8"/>
<reference evidence="3 4" key="1">
    <citation type="submission" date="2024-03" db="EMBL/GenBank/DDBJ databases">
        <title>The genome assembly and annotation of the cricket Gryllus longicercus Weissman &amp; Gray.</title>
        <authorList>
            <person name="Szrajer S."/>
            <person name="Gray D."/>
            <person name="Ylla G."/>
        </authorList>
    </citation>
    <scope>NUCLEOTIDE SEQUENCE [LARGE SCALE GENOMIC DNA]</scope>
    <source>
        <strain evidence="3">DAG 2021-001</strain>
        <tissue evidence="3">Whole body minus gut</tissue>
    </source>
</reference>
<dbReference type="EMBL" id="JAZDUA010000345">
    <property type="protein sequence ID" value="KAK7794152.1"/>
    <property type="molecule type" value="Genomic_DNA"/>
</dbReference>
<feature type="transmembrane region" description="Helical" evidence="2">
    <location>
        <begin position="7"/>
        <end position="25"/>
    </location>
</feature>
<keyword evidence="2" id="KW-1133">Transmembrane helix</keyword>
<proteinExistence type="inferred from homology"/>
<dbReference type="GO" id="GO:0016491">
    <property type="term" value="F:oxidoreductase activity"/>
    <property type="evidence" value="ECO:0007669"/>
    <property type="project" value="TreeGrafter"/>
</dbReference>
<evidence type="ECO:0000256" key="1">
    <source>
        <dbReference type="RuleBase" id="RU000363"/>
    </source>
</evidence>
<dbReference type="GO" id="GO:0008202">
    <property type="term" value="P:steroid metabolic process"/>
    <property type="evidence" value="ECO:0007669"/>
    <property type="project" value="TreeGrafter"/>
</dbReference>
<dbReference type="PANTHER" id="PTHR43313:SF36">
    <property type="entry name" value="D-BETA-HYDROXYBUTYRATE DEHYDROGENASE, MITOCHONDRIAL"/>
    <property type="match status" value="1"/>
</dbReference>
<dbReference type="InterPro" id="IPR002347">
    <property type="entry name" value="SDR_fam"/>
</dbReference>
<dbReference type="Gene3D" id="3.40.50.720">
    <property type="entry name" value="NAD(P)-binding Rossmann-like Domain"/>
    <property type="match status" value="1"/>
</dbReference>